<dbReference type="Pfam" id="PF01145">
    <property type="entry name" value="Band_7"/>
    <property type="match status" value="1"/>
</dbReference>
<keyword evidence="3" id="KW-1185">Reference proteome</keyword>
<reference evidence="2 3" key="1">
    <citation type="journal article" date="2015" name="Sci. Rep.">
        <title>Genome of the facultative scuticociliatosis pathogen Pseudocohnilembus persalinus provides insight into its virulence through horizontal gene transfer.</title>
        <authorList>
            <person name="Xiong J."/>
            <person name="Wang G."/>
            <person name="Cheng J."/>
            <person name="Tian M."/>
            <person name="Pan X."/>
            <person name="Warren A."/>
            <person name="Jiang C."/>
            <person name="Yuan D."/>
            <person name="Miao W."/>
        </authorList>
    </citation>
    <scope>NUCLEOTIDE SEQUENCE [LARGE SCALE GENOMIC DNA]</scope>
    <source>
        <strain evidence="2">36N120E</strain>
    </source>
</reference>
<organism evidence="2 3">
    <name type="scientific">Pseudocohnilembus persalinus</name>
    <name type="common">Ciliate</name>
    <dbReference type="NCBI Taxonomy" id="266149"/>
    <lineage>
        <taxon>Eukaryota</taxon>
        <taxon>Sar</taxon>
        <taxon>Alveolata</taxon>
        <taxon>Ciliophora</taxon>
        <taxon>Intramacronucleata</taxon>
        <taxon>Oligohymenophorea</taxon>
        <taxon>Scuticociliatia</taxon>
        <taxon>Philasterida</taxon>
        <taxon>Pseudocohnilembidae</taxon>
        <taxon>Pseudocohnilembus</taxon>
    </lineage>
</organism>
<dbReference type="Proteomes" id="UP000054937">
    <property type="component" value="Unassembled WGS sequence"/>
</dbReference>
<gene>
    <name evidence="2" type="ORF">PPERSA_00269</name>
</gene>
<proteinExistence type="predicted"/>
<name>A0A0V0Q8X6_PSEPJ</name>
<dbReference type="AlphaFoldDB" id="A0A0V0Q8X6"/>
<dbReference type="InterPro" id="IPR001107">
    <property type="entry name" value="Band_7"/>
</dbReference>
<dbReference type="InParanoid" id="A0A0V0Q8X6"/>
<evidence type="ECO:0000259" key="1">
    <source>
        <dbReference type="Pfam" id="PF01145"/>
    </source>
</evidence>
<evidence type="ECO:0000313" key="2">
    <source>
        <dbReference type="EMBL" id="KRW98681.1"/>
    </source>
</evidence>
<comment type="caution">
    <text evidence="2">The sequence shown here is derived from an EMBL/GenBank/DDBJ whole genome shotgun (WGS) entry which is preliminary data.</text>
</comment>
<sequence>MALSYGVVDYNEIALKKSTYSKSVSADIIYKSGRYFTGVTGTFIKYNSTYQYINFDDDNGDSGAITGKTADASPQQLDLSVVIVYKFKPEFLKSLYNDYPNQNQKADMISGAKDIIYKVIADYETEDFFNDRYTIQNTMGQQIDSYFRDNFYSEVVMFLLKQITLDDDIEQQKINNLVTTQKSLTQAKINAINLKKAQIEVIQNNANNQEALILNEYESSGKEIQSQQESEGQILYYTAQSGAYATIPTTFTQWGASDVNWFLNWLIITQNNNVELYYGVDSTAVVQI</sequence>
<dbReference type="OMA" id="ACCILTI"/>
<feature type="domain" description="Band 7" evidence="1">
    <location>
        <begin position="9"/>
        <end position="190"/>
    </location>
</feature>
<protein>
    <recommendedName>
        <fullName evidence="1">Band 7 domain-containing protein</fullName>
    </recommendedName>
</protein>
<evidence type="ECO:0000313" key="3">
    <source>
        <dbReference type="Proteomes" id="UP000054937"/>
    </source>
</evidence>
<accession>A0A0V0Q8X6</accession>
<dbReference type="EMBL" id="LDAU01000232">
    <property type="protein sequence ID" value="KRW98681.1"/>
    <property type="molecule type" value="Genomic_DNA"/>
</dbReference>